<evidence type="ECO:0000256" key="1">
    <source>
        <dbReference type="SAM" id="MobiDB-lite"/>
    </source>
</evidence>
<dbReference type="EMBL" id="AWWV01003221">
    <property type="protein sequence ID" value="OMP09381.1"/>
    <property type="molecule type" value="Genomic_DNA"/>
</dbReference>
<dbReference type="AlphaFoldDB" id="A0A1R3KQL8"/>
<dbReference type="Proteomes" id="UP000188268">
    <property type="component" value="Unassembled WGS sequence"/>
</dbReference>
<sequence length="26" mass="2775">MGKPSIVTISEAPREKVVEDSISSSK</sequence>
<feature type="non-terminal residue" evidence="2">
    <location>
        <position position="26"/>
    </location>
</feature>
<name>A0A1R3KQL8_COCAP</name>
<reference evidence="2 3" key="1">
    <citation type="submission" date="2013-09" db="EMBL/GenBank/DDBJ databases">
        <title>Corchorus capsularis genome sequencing.</title>
        <authorList>
            <person name="Alam M."/>
            <person name="Haque M.S."/>
            <person name="Islam M.S."/>
            <person name="Emdad E.M."/>
            <person name="Islam M.M."/>
            <person name="Ahmed B."/>
            <person name="Halim A."/>
            <person name="Hossen Q.M.M."/>
            <person name="Hossain M.Z."/>
            <person name="Ahmed R."/>
            <person name="Khan M.M."/>
            <person name="Islam R."/>
            <person name="Rashid M.M."/>
            <person name="Khan S.A."/>
            <person name="Rahman M.S."/>
            <person name="Alam M."/>
        </authorList>
    </citation>
    <scope>NUCLEOTIDE SEQUENCE [LARGE SCALE GENOMIC DNA]</scope>
    <source>
        <strain evidence="3">cv. CVL-1</strain>
        <tissue evidence="2">Whole seedling</tissue>
    </source>
</reference>
<dbReference type="Gramene" id="OMP09381">
    <property type="protein sequence ID" value="OMP09381"/>
    <property type="gene ID" value="CCACVL1_01062"/>
</dbReference>
<evidence type="ECO:0000313" key="2">
    <source>
        <dbReference type="EMBL" id="OMP09381.1"/>
    </source>
</evidence>
<keyword evidence="3" id="KW-1185">Reference proteome</keyword>
<gene>
    <name evidence="2" type="ORF">CCACVL1_01062</name>
</gene>
<feature type="region of interest" description="Disordered" evidence="1">
    <location>
        <begin position="1"/>
        <end position="26"/>
    </location>
</feature>
<comment type="caution">
    <text evidence="2">The sequence shown here is derived from an EMBL/GenBank/DDBJ whole genome shotgun (WGS) entry which is preliminary data.</text>
</comment>
<proteinExistence type="predicted"/>
<protein>
    <submittedName>
        <fullName evidence="2">Uncharacterized protein</fullName>
    </submittedName>
</protein>
<accession>A0A1R3KQL8</accession>
<evidence type="ECO:0000313" key="3">
    <source>
        <dbReference type="Proteomes" id="UP000188268"/>
    </source>
</evidence>
<organism evidence="2 3">
    <name type="scientific">Corchorus capsularis</name>
    <name type="common">Jute</name>
    <dbReference type="NCBI Taxonomy" id="210143"/>
    <lineage>
        <taxon>Eukaryota</taxon>
        <taxon>Viridiplantae</taxon>
        <taxon>Streptophyta</taxon>
        <taxon>Embryophyta</taxon>
        <taxon>Tracheophyta</taxon>
        <taxon>Spermatophyta</taxon>
        <taxon>Magnoliopsida</taxon>
        <taxon>eudicotyledons</taxon>
        <taxon>Gunneridae</taxon>
        <taxon>Pentapetalae</taxon>
        <taxon>rosids</taxon>
        <taxon>malvids</taxon>
        <taxon>Malvales</taxon>
        <taxon>Malvaceae</taxon>
        <taxon>Grewioideae</taxon>
        <taxon>Apeibeae</taxon>
        <taxon>Corchorus</taxon>
    </lineage>
</organism>